<dbReference type="EMBL" id="CP050066">
    <property type="protein sequence ID" value="QIP08459.1"/>
    <property type="molecule type" value="Genomic_DNA"/>
</dbReference>
<protein>
    <recommendedName>
        <fullName evidence="5">BA14K family protein</fullName>
    </recommendedName>
</protein>
<sequence>MTVRPMISGASRKMALAAFASLAFVATSASPSAAASLGAVSAQPVTAGQGSSDVTDFSAARRRHYYRRGSNAAGLAFMGAAVGIIGGVIAEQRRRDYYENRYYYGPRPYYGGPGYYGGQGYYGGGSPFYYDRGYRYGPY</sequence>
<proteinExistence type="predicted"/>
<gene>
    <name evidence="3" type="ORF">HAV00_20320</name>
</gene>
<feature type="transmembrane region" description="Helical" evidence="1">
    <location>
        <begin position="72"/>
        <end position="90"/>
    </location>
</feature>
<evidence type="ECO:0000256" key="1">
    <source>
        <dbReference type="SAM" id="Phobius"/>
    </source>
</evidence>
<evidence type="ECO:0008006" key="5">
    <source>
        <dbReference type="Google" id="ProtNLM"/>
    </source>
</evidence>
<evidence type="ECO:0000313" key="3">
    <source>
        <dbReference type="EMBL" id="QIP08459.1"/>
    </source>
</evidence>
<name>A0A6G9A821_9BRAD</name>
<dbReference type="RefSeq" id="WP_166468565.1">
    <property type="nucleotide sequence ID" value="NZ_CP050066.2"/>
</dbReference>
<dbReference type="Proteomes" id="UP000500895">
    <property type="component" value="Chromosome"/>
</dbReference>
<feature type="chain" id="PRO_5026241135" description="BA14K family protein" evidence="2">
    <location>
        <begin position="35"/>
        <end position="139"/>
    </location>
</feature>
<keyword evidence="1" id="KW-0812">Transmembrane</keyword>
<keyword evidence="1" id="KW-1133">Transmembrane helix</keyword>
<feature type="signal peptide" evidence="2">
    <location>
        <begin position="1"/>
        <end position="34"/>
    </location>
</feature>
<dbReference type="AlphaFoldDB" id="A0A6G9A821"/>
<reference evidence="3 4" key="1">
    <citation type="journal article" date="2020" name="Int. J. Syst. Evol. Microbiol.">
        <title>Description and complete genome sequences of Bradyrhizobium symbiodeficiens sp. nov., a non-symbiotic bacterium associated with legumes native to Canada.</title>
        <authorList>
            <person name="Bromfield E.S.P."/>
            <person name="Cloutier S."/>
            <person name="Nguyen H.D.T."/>
        </authorList>
    </citation>
    <scope>NUCLEOTIDE SEQUENCE [LARGE SCALE GENOMIC DNA]</scope>
    <source>
        <strain evidence="3 4">101S1MB</strain>
    </source>
</reference>
<keyword evidence="2" id="KW-0732">Signal</keyword>
<evidence type="ECO:0000313" key="4">
    <source>
        <dbReference type="Proteomes" id="UP000500895"/>
    </source>
</evidence>
<organism evidence="3 4">
    <name type="scientific">Bradyrhizobium symbiodeficiens</name>
    <dbReference type="NCBI Taxonomy" id="1404367"/>
    <lineage>
        <taxon>Bacteria</taxon>
        <taxon>Pseudomonadati</taxon>
        <taxon>Pseudomonadota</taxon>
        <taxon>Alphaproteobacteria</taxon>
        <taxon>Hyphomicrobiales</taxon>
        <taxon>Nitrobacteraceae</taxon>
        <taxon>Bradyrhizobium</taxon>
    </lineage>
</organism>
<evidence type="ECO:0000256" key="2">
    <source>
        <dbReference type="SAM" id="SignalP"/>
    </source>
</evidence>
<keyword evidence="1" id="KW-0472">Membrane</keyword>
<accession>A0A6G9A821</accession>